<dbReference type="RefSeq" id="YP_009842541.1">
    <property type="nucleotide sequence ID" value="NC_048742.1"/>
</dbReference>
<reference evidence="1 2" key="1">
    <citation type="submission" date="2018-10" db="EMBL/GenBank/DDBJ databases">
        <authorList>
            <person name="Soria N.A."/>
            <person name="Batley M.G."/>
            <person name="Hanafy A."/>
            <person name="Singh N."/>
            <person name="Shaffer C.D."/>
            <person name="Weston-Hafer K.A."/>
            <person name="Russell D.A."/>
            <person name="Pope W.H."/>
            <person name="Jacobs-Sera D."/>
            <person name="Hendrix R.W."/>
            <person name="Hatfull G.F."/>
        </authorList>
    </citation>
    <scope>NUCLEOTIDE SEQUENCE [LARGE SCALE GENOMIC DNA]</scope>
</reference>
<organism evidence="1 2">
    <name type="scientific">Streptomyces phage Gilson</name>
    <dbReference type="NCBI Taxonomy" id="2488789"/>
    <lineage>
        <taxon>Viruses</taxon>
        <taxon>Duplodnaviria</taxon>
        <taxon>Heunggongvirae</taxon>
        <taxon>Uroviricota</taxon>
        <taxon>Caudoviricetes</taxon>
        <taxon>Stanwilliamsviridae</taxon>
        <taxon>Loccivirinae</taxon>
        <taxon>Gilsonvirus</taxon>
        <taxon>Gilsonvirus gilson</taxon>
    </lineage>
</organism>
<evidence type="ECO:0000313" key="1">
    <source>
        <dbReference type="EMBL" id="AZU97156.1"/>
    </source>
</evidence>
<dbReference type="EMBL" id="MK061412">
    <property type="protein sequence ID" value="AZU97156.1"/>
    <property type="molecule type" value="Genomic_DNA"/>
</dbReference>
<protein>
    <submittedName>
        <fullName evidence="1">Glycosyltransferase</fullName>
    </submittedName>
</protein>
<accession>A0A3T0ICI1</accession>
<name>A0A3T0ICI1_9CAUD</name>
<proteinExistence type="predicted"/>
<keyword evidence="2" id="KW-1185">Reference proteome</keyword>
<dbReference type="KEGG" id="vg:55612769"/>
<evidence type="ECO:0000313" key="2">
    <source>
        <dbReference type="Proteomes" id="UP000284334"/>
    </source>
</evidence>
<sequence length="208" mass="24439">MRYTIFSVDNSRQHYIDEIKNQLRNEEYVETEVVDGRDPEQLRAAMKKWPYEIKYDAKVGHLGIWYTVLNSLEYAPLVTFEDDALLNENFMTEFGWRIGELPGDTDFFSLFLPRDSDHMYTEDLSVGTFTCRTYQRYGGVSMLYTQHGADMIKELLKRDGITGQYDDTLYMYSKSGELKGYCSKPRYNDLVYITGTEKSIVQETEDYR</sequence>
<dbReference type="GeneID" id="55612769"/>
<dbReference type="Proteomes" id="UP000284334">
    <property type="component" value="Segment"/>
</dbReference>
<gene>
    <name evidence="1" type="primary">78</name>
    <name evidence="1" type="ORF">SEA_GILSON_78</name>
</gene>